<keyword evidence="1" id="KW-0175">Coiled coil</keyword>
<dbReference type="InterPro" id="IPR000740">
    <property type="entry name" value="GrpE"/>
</dbReference>
<feature type="coiled-coil region" evidence="1">
    <location>
        <begin position="80"/>
        <end position="114"/>
    </location>
</feature>
<dbReference type="GO" id="GO:0006457">
    <property type="term" value="P:protein folding"/>
    <property type="evidence" value="ECO:0007669"/>
    <property type="project" value="InterPro"/>
</dbReference>
<comment type="caution">
    <text evidence="3">The sequence shown here is derived from an EMBL/GenBank/DDBJ whole genome shotgun (WGS) entry which is preliminary data.</text>
</comment>
<evidence type="ECO:0000259" key="2">
    <source>
        <dbReference type="PROSITE" id="PS50943"/>
    </source>
</evidence>
<dbReference type="InterPro" id="IPR010982">
    <property type="entry name" value="Lambda_DNA-bd_dom_sf"/>
</dbReference>
<dbReference type="Proteomes" id="UP000629098">
    <property type="component" value="Unassembled WGS sequence"/>
</dbReference>
<dbReference type="Pfam" id="PF13443">
    <property type="entry name" value="HTH_26"/>
    <property type="match status" value="1"/>
</dbReference>
<dbReference type="Pfam" id="PF01025">
    <property type="entry name" value="GrpE"/>
    <property type="match status" value="1"/>
</dbReference>
<dbReference type="GO" id="GO:0003677">
    <property type="term" value="F:DNA binding"/>
    <property type="evidence" value="ECO:0007669"/>
    <property type="project" value="InterPro"/>
</dbReference>
<name>A0A8J7CGJ8_9CYAN</name>
<protein>
    <submittedName>
        <fullName evidence="3">Nucleotide exchange factor GrpE</fullName>
    </submittedName>
</protein>
<dbReference type="SUPFAM" id="SSF47413">
    <property type="entry name" value="lambda repressor-like DNA-binding domains"/>
    <property type="match status" value="1"/>
</dbReference>
<dbReference type="SMART" id="SM00530">
    <property type="entry name" value="HTH_XRE"/>
    <property type="match status" value="1"/>
</dbReference>
<dbReference type="RefSeq" id="WP_190835533.1">
    <property type="nucleotide sequence ID" value="NZ_CAWPPI010000095.1"/>
</dbReference>
<feature type="domain" description="HTH cro/C1-type" evidence="2">
    <location>
        <begin position="24"/>
        <end position="66"/>
    </location>
</feature>
<evidence type="ECO:0000313" key="3">
    <source>
        <dbReference type="EMBL" id="MBD2776460.1"/>
    </source>
</evidence>
<dbReference type="Gene3D" id="1.10.260.40">
    <property type="entry name" value="lambda repressor-like DNA-binding domains"/>
    <property type="match status" value="1"/>
</dbReference>
<gene>
    <name evidence="3" type="primary">grpE</name>
    <name evidence="3" type="ORF">ICL16_31500</name>
</gene>
<dbReference type="EMBL" id="JACXAE010000095">
    <property type="protein sequence ID" value="MBD2776460.1"/>
    <property type="molecule type" value="Genomic_DNA"/>
</dbReference>
<dbReference type="GO" id="GO:0051087">
    <property type="term" value="F:protein-folding chaperone binding"/>
    <property type="evidence" value="ECO:0007669"/>
    <property type="project" value="InterPro"/>
</dbReference>
<accession>A0A8J7CGJ8</accession>
<dbReference type="GO" id="GO:0000774">
    <property type="term" value="F:adenyl-nucleotide exchange factor activity"/>
    <property type="evidence" value="ECO:0007669"/>
    <property type="project" value="InterPro"/>
</dbReference>
<dbReference type="AlphaFoldDB" id="A0A8J7CGJ8"/>
<proteinExistence type="predicted"/>
<evidence type="ECO:0000256" key="1">
    <source>
        <dbReference type="SAM" id="Coils"/>
    </source>
</evidence>
<evidence type="ECO:0000313" key="4">
    <source>
        <dbReference type="Proteomes" id="UP000629098"/>
    </source>
</evidence>
<keyword evidence="4" id="KW-1185">Reference proteome</keyword>
<dbReference type="PROSITE" id="PS50943">
    <property type="entry name" value="HTH_CROC1"/>
    <property type="match status" value="1"/>
</dbReference>
<dbReference type="CDD" id="cd00093">
    <property type="entry name" value="HTH_XRE"/>
    <property type="match status" value="1"/>
</dbReference>
<dbReference type="GO" id="GO:0042803">
    <property type="term" value="F:protein homodimerization activity"/>
    <property type="evidence" value="ECO:0007669"/>
    <property type="project" value="InterPro"/>
</dbReference>
<dbReference type="InterPro" id="IPR001387">
    <property type="entry name" value="Cro/C1-type_HTH"/>
</dbReference>
<reference evidence="3" key="1">
    <citation type="submission" date="2020-09" db="EMBL/GenBank/DDBJ databases">
        <title>Iningainema tapete sp. nov. (Scytonemataceae, Cyanobacteria) from greenhouses in central Florida (USA) produces two types of nodularin with biosynthetic potential for microcystin-LR and anabaenopeptins.</title>
        <authorList>
            <person name="Berthold D.E."/>
            <person name="Lefler F.W."/>
            <person name="Huang I.-S."/>
            <person name="Abdulla H."/>
            <person name="Zimba P.V."/>
            <person name="Laughinghouse H.D. IV."/>
        </authorList>
    </citation>
    <scope>NUCLEOTIDE SEQUENCE</scope>
    <source>
        <strain evidence="3">BLCCT55</strain>
    </source>
</reference>
<organism evidence="3 4">
    <name type="scientific">Iningainema tapete BLCC-T55</name>
    <dbReference type="NCBI Taxonomy" id="2748662"/>
    <lineage>
        <taxon>Bacteria</taxon>
        <taxon>Bacillati</taxon>
        <taxon>Cyanobacteriota</taxon>
        <taxon>Cyanophyceae</taxon>
        <taxon>Nostocales</taxon>
        <taxon>Scytonemataceae</taxon>
        <taxon>Iningainema tapete</taxon>
    </lineage>
</organism>
<sequence length="214" mass="24254">MSENDFTSLLRELMQRVGVSSFNALSRAAGISERQLKRLRRGEVEQMRVDVLLKLSHVLQVSLSELVTTFSATSSDIMGKELEEVQIAELKKEYERLQLQLNNQQQELRQDFQQSSLQLLESLLLQFPTAAYKAKENPQLPAVNIVPLVEKPLSRLLEQWGVEAIASVGASIPYDPRLHQLMEGNAQPGEIVKVRYIGYCQGEKLLYRAKVSTK</sequence>